<dbReference type="InterPro" id="IPR006076">
    <property type="entry name" value="FAD-dep_OxRdtase"/>
</dbReference>
<dbReference type="SUPFAM" id="SSF51905">
    <property type="entry name" value="FAD/NAD(P)-binding domain"/>
    <property type="match status" value="1"/>
</dbReference>
<name>A0A0F0IJ18_ASPPU</name>
<organism evidence="8 9">
    <name type="scientific">Aspergillus parasiticus (strain ATCC 56775 / NRRL 5862 / SRRC 143 / SU-1)</name>
    <dbReference type="NCBI Taxonomy" id="1403190"/>
    <lineage>
        <taxon>Eukaryota</taxon>
        <taxon>Fungi</taxon>
        <taxon>Dikarya</taxon>
        <taxon>Ascomycota</taxon>
        <taxon>Pezizomycotina</taxon>
        <taxon>Eurotiomycetes</taxon>
        <taxon>Eurotiomycetidae</taxon>
        <taxon>Eurotiales</taxon>
        <taxon>Aspergillaceae</taxon>
        <taxon>Aspergillus</taxon>
        <taxon>Aspergillus subgen. Circumdati</taxon>
    </lineage>
</organism>
<dbReference type="PANTHER" id="PTHR10961:SF26">
    <property type="entry name" value="L-SACCHAROPINE OXIDASE"/>
    <property type="match status" value="1"/>
</dbReference>
<gene>
    <name evidence="8" type="ORF">P875_00127904</name>
</gene>
<dbReference type="InterPro" id="IPR036188">
    <property type="entry name" value="FAD/NAD-bd_sf"/>
</dbReference>
<keyword evidence="6" id="KW-0812">Transmembrane</keyword>
<comment type="caution">
    <text evidence="8">The sequence shown here is derived from an EMBL/GenBank/DDBJ whole genome shotgun (WGS) entry which is preliminary data.</text>
</comment>
<keyword evidence="5" id="KW-0560">Oxidoreductase</keyword>
<evidence type="ECO:0000256" key="1">
    <source>
        <dbReference type="ARBA" id="ARBA00001974"/>
    </source>
</evidence>
<dbReference type="InterPro" id="IPR045170">
    <property type="entry name" value="MTOX"/>
</dbReference>
<keyword evidence="6" id="KW-0472">Membrane</keyword>
<reference evidence="8 9" key="1">
    <citation type="submission" date="2015-02" db="EMBL/GenBank/DDBJ databases">
        <title>Draft genome sequence of Aspergillus parasiticus SU-1.</title>
        <authorList>
            <person name="Yu J."/>
            <person name="Fedorova N."/>
            <person name="Yin Y."/>
            <person name="Losada L."/>
            <person name="Zafar N."/>
            <person name="Taujale R."/>
            <person name="Ehrlich K.C."/>
            <person name="Bhatnagar D."/>
            <person name="Cleveland T.E."/>
            <person name="Bennett J.W."/>
            <person name="Nierman W.C."/>
        </authorList>
    </citation>
    <scope>NUCLEOTIDE SEQUENCE [LARGE SCALE GENOMIC DNA]</scope>
    <source>
        <strain evidence="9">ATCC 56775 / NRRL 5862 / SRRC 143 / SU-1</strain>
    </source>
</reference>
<evidence type="ECO:0000256" key="2">
    <source>
        <dbReference type="ARBA" id="ARBA00010989"/>
    </source>
</evidence>
<evidence type="ECO:0000256" key="6">
    <source>
        <dbReference type="SAM" id="Phobius"/>
    </source>
</evidence>
<proteinExistence type="inferred from homology"/>
<dbReference type="Gene3D" id="3.50.50.60">
    <property type="entry name" value="FAD/NAD(P)-binding domain"/>
    <property type="match status" value="1"/>
</dbReference>
<keyword evidence="4" id="KW-0274">FAD</keyword>
<keyword evidence="6" id="KW-1133">Transmembrane helix</keyword>
<comment type="cofactor">
    <cofactor evidence="1">
        <name>FAD</name>
        <dbReference type="ChEBI" id="CHEBI:57692"/>
    </cofactor>
</comment>
<evidence type="ECO:0000313" key="9">
    <source>
        <dbReference type="Proteomes" id="UP000033540"/>
    </source>
</evidence>
<dbReference type="PANTHER" id="PTHR10961">
    <property type="entry name" value="PEROXISOMAL SARCOSINE OXIDASE"/>
    <property type="match status" value="1"/>
</dbReference>
<keyword evidence="3" id="KW-0285">Flavoprotein</keyword>
<comment type="similarity">
    <text evidence="2">Belongs to the MSOX/MTOX family.</text>
</comment>
<evidence type="ECO:0000256" key="3">
    <source>
        <dbReference type="ARBA" id="ARBA00022630"/>
    </source>
</evidence>
<dbReference type="GO" id="GO:0050660">
    <property type="term" value="F:flavin adenine dinucleotide binding"/>
    <property type="evidence" value="ECO:0007669"/>
    <property type="project" value="InterPro"/>
</dbReference>
<dbReference type="Pfam" id="PF01266">
    <property type="entry name" value="DAO"/>
    <property type="match status" value="1"/>
</dbReference>
<dbReference type="AlphaFoldDB" id="A0A0F0IJ18"/>
<dbReference type="Proteomes" id="UP000033540">
    <property type="component" value="Unassembled WGS sequence"/>
</dbReference>
<evidence type="ECO:0000313" key="8">
    <source>
        <dbReference type="EMBL" id="KJK66727.1"/>
    </source>
</evidence>
<dbReference type="GO" id="GO:0051698">
    <property type="term" value="F:saccharopine oxidase activity"/>
    <property type="evidence" value="ECO:0007669"/>
    <property type="project" value="TreeGrafter"/>
</dbReference>
<feature type="domain" description="FAD dependent oxidoreductase" evidence="7">
    <location>
        <begin position="11"/>
        <end position="410"/>
    </location>
</feature>
<feature type="transmembrane region" description="Helical" evidence="6">
    <location>
        <begin position="12"/>
        <end position="28"/>
    </location>
</feature>
<evidence type="ECO:0000256" key="4">
    <source>
        <dbReference type="ARBA" id="ARBA00022827"/>
    </source>
</evidence>
<evidence type="ECO:0000256" key="5">
    <source>
        <dbReference type="ARBA" id="ARBA00023002"/>
    </source>
</evidence>
<dbReference type="Gene3D" id="3.30.9.10">
    <property type="entry name" value="D-Amino Acid Oxidase, subunit A, domain 2"/>
    <property type="match status" value="1"/>
</dbReference>
<dbReference type="EMBL" id="JZEE01000233">
    <property type="protein sequence ID" value="KJK66727.1"/>
    <property type="molecule type" value="Genomic_DNA"/>
</dbReference>
<accession>A0A0F0IJ18</accession>
<dbReference type="OrthoDB" id="2219495at2759"/>
<sequence>MSSQLNHSTPIIIVGAGVFGLSSAWWLARAGYQNIKVLDRWPVPSPSSAGYDRNKIIRTEYPDDIYSILSQEAIQLWRDTLWKDVFHPTGWIYGTDGSKDQDREKTFLTAVSNTHSLGDPSKIVELPNWDAAFRLYPGLAFAHDRRQAQVGIYADGLSTPKGKKPTFRGIYNGNAGWVESTNAMLILKRECERLGVEFVAGESGAVVEFVRDPANPAKVVGVRTANGTIWRSEKVIVAVGAYSETLLDFKGQLHASGYCVSHIRMTEEQYQRYKDLPVLNIARRGYCFPPNEDRIFKICNLDITVVNRERWPEPSCDWGVRSLPRDQAYHPTDSQPRVGREKTLEFARYILPEFGDAEIESSKVCWDVETHDDNWIVGYHDSAPDSLFIATGGSGYTFKNLTNIGKYVVQALEGQLDPEWKDLWRWRPDRVGVFPDREERNARFKFDLRDCDGWKHIATRL</sequence>
<evidence type="ECO:0000259" key="7">
    <source>
        <dbReference type="Pfam" id="PF01266"/>
    </source>
</evidence>
<protein>
    <submittedName>
        <fullName evidence="8">FAD dependent oxidoreductase</fullName>
    </submittedName>
</protein>
<dbReference type="STRING" id="1403190.A0A0F0IJ18"/>
<dbReference type="GO" id="GO:0008115">
    <property type="term" value="F:sarcosine oxidase activity"/>
    <property type="evidence" value="ECO:0007669"/>
    <property type="project" value="TreeGrafter"/>
</dbReference>